<feature type="compositionally biased region" description="Polar residues" evidence="2">
    <location>
        <begin position="116"/>
        <end position="125"/>
    </location>
</feature>
<dbReference type="EMBL" id="VLKH01000006">
    <property type="protein sequence ID" value="TWH79386.1"/>
    <property type="molecule type" value="Genomic_DNA"/>
</dbReference>
<evidence type="ECO:0000313" key="5">
    <source>
        <dbReference type="Proteomes" id="UP000315343"/>
    </source>
</evidence>
<feature type="transmembrane region" description="Helical" evidence="3">
    <location>
        <begin position="7"/>
        <end position="27"/>
    </location>
</feature>
<evidence type="ECO:0000256" key="2">
    <source>
        <dbReference type="SAM" id="MobiDB-lite"/>
    </source>
</evidence>
<feature type="compositionally biased region" description="Basic and acidic residues" evidence="2">
    <location>
        <begin position="99"/>
        <end position="115"/>
    </location>
</feature>
<dbReference type="Proteomes" id="UP000315343">
    <property type="component" value="Unassembled WGS sequence"/>
</dbReference>
<comment type="caution">
    <text evidence="4">The sequence shown here is derived from an EMBL/GenBank/DDBJ whole genome shotgun (WGS) entry which is preliminary data.</text>
</comment>
<organism evidence="4 5">
    <name type="scientific">Sedimentibacter saalensis</name>
    <dbReference type="NCBI Taxonomy" id="130788"/>
    <lineage>
        <taxon>Bacteria</taxon>
        <taxon>Bacillati</taxon>
        <taxon>Bacillota</taxon>
        <taxon>Tissierellia</taxon>
        <taxon>Sedimentibacter</taxon>
    </lineage>
</organism>
<keyword evidence="3" id="KW-0472">Membrane</keyword>
<name>A0A562J871_9FIRM</name>
<keyword evidence="5" id="KW-1185">Reference proteome</keyword>
<keyword evidence="3" id="KW-1133">Transmembrane helix</keyword>
<reference evidence="4 5" key="1">
    <citation type="submission" date="2019-07" db="EMBL/GenBank/DDBJ databases">
        <title>Genomic Encyclopedia of Type Strains, Phase I: the one thousand microbial genomes (KMG-I) project.</title>
        <authorList>
            <person name="Kyrpides N."/>
        </authorList>
    </citation>
    <scope>NUCLEOTIDE SEQUENCE [LARGE SCALE GENOMIC DNA]</scope>
    <source>
        <strain evidence="4 5">DSM 13558</strain>
    </source>
</reference>
<sequence>MKKISKVLLIIVTIIVLVAGVVLYVQYDNISALMSGMNTSSEDLAAQMDDNREKLKEEVKKYTSSPINDISAEDEEKLLNGEISIKDVADKYHLPLDYMKDDSRDTQDNSSDTKPESSNTIPETSVSKDNEKSIDAAISDGVSKMYALKVKYVNKLGELEREAIKEYSNLPKEKQDEASKYSIVMKNINNIAGLEKKCDNEVANVLSALESELVSLDGDTEIIQILKDAYQQEKEVKKAYYLSLYKK</sequence>
<gene>
    <name evidence="4" type="ORF">LY60_02364</name>
</gene>
<proteinExistence type="predicted"/>
<evidence type="ECO:0000313" key="4">
    <source>
        <dbReference type="EMBL" id="TWH79386.1"/>
    </source>
</evidence>
<feature type="region of interest" description="Disordered" evidence="2">
    <location>
        <begin position="99"/>
        <end position="132"/>
    </location>
</feature>
<feature type="coiled-coil region" evidence="1">
    <location>
        <begin position="38"/>
        <end position="65"/>
    </location>
</feature>
<keyword evidence="3" id="KW-0812">Transmembrane</keyword>
<dbReference type="RefSeq" id="WP_145083725.1">
    <property type="nucleotide sequence ID" value="NZ_VLKH01000006.1"/>
</dbReference>
<protein>
    <submittedName>
        <fullName evidence="4">Uncharacterized protein</fullName>
    </submittedName>
</protein>
<keyword evidence="1" id="KW-0175">Coiled coil</keyword>
<evidence type="ECO:0000256" key="1">
    <source>
        <dbReference type="SAM" id="Coils"/>
    </source>
</evidence>
<dbReference type="AlphaFoldDB" id="A0A562J871"/>
<evidence type="ECO:0000256" key="3">
    <source>
        <dbReference type="SAM" id="Phobius"/>
    </source>
</evidence>
<accession>A0A562J871</accession>